<accession>A0A6N3SQD5</accession>
<evidence type="ECO:0000313" key="1">
    <source>
        <dbReference type="EMBL" id="GAN60917.1"/>
    </source>
</evidence>
<reference evidence="1 3" key="1">
    <citation type="submission" date="2012-11" db="EMBL/GenBank/DDBJ databases">
        <title>Whole genome sequence of Acetobacter cibinongensis 4H-1.</title>
        <authorList>
            <person name="Azuma Y."/>
            <person name="Higashiura N."/>
            <person name="Hirakawa H."/>
            <person name="Matsushita K."/>
        </authorList>
    </citation>
    <scope>NUCLEOTIDE SEQUENCE [LARGE SCALE GENOMIC DNA]</scope>
    <source>
        <strain evidence="1 3">4H-1</strain>
    </source>
</reference>
<dbReference type="EMBL" id="BAMV01000017">
    <property type="protein sequence ID" value="GAN60917.1"/>
    <property type="molecule type" value="Genomic_DNA"/>
</dbReference>
<accession>A0A0D6N4I6</accession>
<dbReference type="Proteomes" id="UP000032671">
    <property type="component" value="Unassembled WGS sequence"/>
</dbReference>
<comment type="caution">
    <text evidence="1">The sequence shown here is derived from an EMBL/GenBank/DDBJ whole genome shotgun (WGS) entry which is preliminary data.</text>
</comment>
<reference evidence="2 4" key="2">
    <citation type="submission" date="2019-07" db="EMBL/GenBank/DDBJ databases">
        <title>Whole genome shotgun sequence of Acetobacter cibinongensis NBRC 16605.</title>
        <authorList>
            <person name="Hosoyama A."/>
            <person name="Uohara A."/>
            <person name="Ohji S."/>
            <person name="Ichikawa N."/>
        </authorList>
    </citation>
    <scope>NUCLEOTIDE SEQUENCE [LARGE SCALE GENOMIC DNA]</scope>
    <source>
        <strain evidence="2 4">NBRC 16605</strain>
    </source>
</reference>
<organism evidence="1 3">
    <name type="scientific">Acetobacter cibinongensis</name>
    <dbReference type="NCBI Taxonomy" id="146475"/>
    <lineage>
        <taxon>Bacteria</taxon>
        <taxon>Pseudomonadati</taxon>
        <taxon>Pseudomonadota</taxon>
        <taxon>Alphaproteobacteria</taxon>
        <taxon>Acetobacterales</taxon>
        <taxon>Acetobacteraceae</taxon>
        <taxon>Acetobacter</taxon>
    </lineage>
</organism>
<evidence type="ECO:0000313" key="2">
    <source>
        <dbReference type="EMBL" id="GEL58586.1"/>
    </source>
</evidence>
<evidence type="ECO:0000313" key="3">
    <source>
        <dbReference type="Proteomes" id="UP000032671"/>
    </source>
</evidence>
<sequence>MSEKLNMCQENSVPDAWIDDPETFWPMIKKASNNNFAGYSKGNIKIFWDFREFCGAWYQIRDAIISDLSLGDIEACGRKKSPDCPFSIMEISLFGKRSEINFRENHLKLDKLTYYDVRIASHSGLPLRCAIVAYGNPRQVENYLELSCVHMRGKNKEKYQARLDETTFALRQQIFVLLHEGLLRAVTVQGQHRIEAGAWKDPEVNMEASALRDAEGRWREFRVLSPLAIRKQPDLLGWRPEIVSPQTPMLLGSALEPAGKLVFQASDDSLIQFAVKEDKRRADEGEDLLDTKERLSFLRKYRAKLTENYLKTKLMPQIRKQAELQNVPLRRQGQIKQGVSK</sequence>
<dbReference type="EMBL" id="BJVU01000003">
    <property type="protein sequence ID" value="GEL58586.1"/>
    <property type="molecule type" value="Genomic_DNA"/>
</dbReference>
<name>A0A0D6N4I6_9PROT</name>
<dbReference type="AlphaFoldDB" id="A0A0D6N4I6"/>
<gene>
    <name evidence="1" type="ORF">Abci_017_101</name>
    <name evidence="2" type="ORF">ACI01nite_11880</name>
</gene>
<dbReference type="Proteomes" id="UP000321891">
    <property type="component" value="Unassembled WGS sequence"/>
</dbReference>
<protein>
    <submittedName>
        <fullName evidence="1">Uncharacterized protein</fullName>
    </submittedName>
</protein>
<dbReference type="STRING" id="1231339.Abci_017_101"/>
<evidence type="ECO:0000313" key="4">
    <source>
        <dbReference type="Proteomes" id="UP000321891"/>
    </source>
</evidence>
<keyword evidence="4" id="KW-1185">Reference proteome</keyword>
<proteinExistence type="predicted"/>